<organism evidence="1 2">
    <name type="scientific">Microbacterium candidum</name>
    <dbReference type="NCBI Taxonomy" id="3041922"/>
    <lineage>
        <taxon>Bacteria</taxon>
        <taxon>Bacillati</taxon>
        <taxon>Actinomycetota</taxon>
        <taxon>Actinomycetes</taxon>
        <taxon>Micrococcales</taxon>
        <taxon>Microbacteriaceae</taxon>
        <taxon>Microbacterium</taxon>
    </lineage>
</organism>
<reference evidence="1 2" key="1">
    <citation type="submission" date="2023-06" db="EMBL/GenBank/DDBJ databases">
        <title>Microbacterium sp. nov., isolated from a waste landfill.</title>
        <authorList>
            <person name="Wen W."/>
        </authorList>
    </citation>
    <scope>NUCLEOTIDE SEQUENCE [LARGE SCALE GENOMIC DNA]</scope>
    <source>
        <strain evidence="1 2">ASV49</strain>
    </source>
</reference>
<dbReference type="SUPFAM" id="SSF55136">
    <property type="entry name" value="Probable bacterial effector-binding domain"/>
    <property type="match status" value="1"/>
</dbReference>
<dbReference type="RefSeq" id="WP_286287362.1">
    <property type="nucleotide sequence ID" value="NZ_JASXSZ010000001.1"/>
</dbReference>
<proteinExistence type="predicted"/>
<sequence>MITTLERPAFVVAGIPVLAPFEHLAFAVPEAWAAAFADLEGTFAEASTYINGRYHEVVGILVDLEDHLDGFVHTIVPAGEYAHLTHVGPRSAIADSFGGIESWALDHGRVVGSFKLDVGYQADGMDRVHELYVSLVPREAS</sequence>
<name>A0ABT7MW81_9MICO</name>
<evidence type="ECO:0000313" key="2">
    <source>
        <dbReference type="Proteomes" id="UP001235064"/>
    </source>
</evidence>
<dbReference type="InterPro" id="IPR011256">
    <property type="entry name" value="Reg_factor_effector_dom_sf"/>
</dbReference>
<dbReference type="Proteomes" id="UP001235064">
    <property type="component" value="Unassembled WGS sequence"/>
</dbReference>
<protein>
    <recommendedName>
        <fullName evidence="3">AraC family transcriptional regulator</fullName>
    </recommendedName>
</protein>
<keyword evidence="2" id="KW-1185">Reference proteome</keyword>
<accession>A0ABT7MW81</accession>
<dbReference type="EMBL" id="JASXSZ010000001">
    <property type="protein sequence ID" value="MDL9978711.1"/>
    <property type="molecule type" value="Genomic_DNA"/>
</dbReference>
<gene>
    <name evidence="1" type="ORF">QSV35_05175</name>
</gene>
<comment type="caution">
    <text evidence="1">The sequence shown here is derived from an EMBL/GenBank/DDBJ whole genome shotgun (WGS) entry which is preliminary data.</text>
</comment>
<dbReference type="Gene3D" id="3.20.80.10">
    <property type="entry name" value="Regulatory factor, effector binding domain"/>
    <property type="match status" value="1"/>
</dbReference>
<evidence type="ECO:0008006" key="3">
    <source>
        <dbReference type="Google" id="ProtNLM"/>
    </source>
</evidence>
<evidence type="ECO:0000313" key="1">
    <source>
        <dbReference type="EMBL" id="MDL9978711.1"/>
    </source>
</evidence>